<proteinExistence type="predicted"/>
<dbReference type="Proteomes" id="UP000887565">
    <property type="component" value="Unplaced"/>
</dbReference>
<evidence type="ECO:0000256" key="3">
    <source>
        <dbReference type="ARBA" id="ARBA00023157"/>
    </source>
</evidence>
<keyword evidence="1" id="KW-0646">Protease inhibitor</keyword>
<dbReference type="Pfam" id="PF00014">
    <property type="entry name" value="Kunitz_BPTI"/>
    <property type="match status" value="1"/>
</dbReference>
<protein>
    <submittedName>
        <fullName evidence="6">BPTI/Kunitz inhibitor domain-containing protein</fullName>
    </submittedName>
</protein>
<dbReference type="GO" id="GO:0005615">
    <property type="term" value="C:extracellular space"/>
    <property type="evidence" value="ECO:0007669"/>
    <property type="project" value="TreeGrafter"/>
</dbReference>
<keyword evidence="5" id="KW-1185">Reference proteome</keyword>
<dbReference type="InterPro" id="IPR050098">
    <property type="entry name" value="TFPI/VKTCI-like"/>
</dbReference>
<dbReference type="PRINTS" id="PR00759">
    <property type="entry name" value="BASICPTASE"/>
</dbReference>
<sequence>MNISELTNESMISKLLSLISIVKTKATMTPRKLFKLSSSGAGRQHGFTSFFALRHEQVCRLPLAPGGCMNAWPRYYFTGIRCKKFMFNGCAGPDNTGNDNNFLTKKECIRVCIDKSPCPMNIKEPCYFFSKTDIRGCPCKSNDMMMPENTF</sequence>
<dbReference type="Gene3D" id="4.10.410.10">
    <property type="entry name" value="Pancreatic trypsin inhibitor Kunitz domain"/>
    <property type="match status" value="1"/>
</dbReference>
<keyword evidence="3" id="KW-1015">Disulfide bond</keyword>
<evidence type="ECO:0000313" key="6">
    <source>
        <dbReference type="WBParaSite" id="nRc.2.0.1.t14841-RA"/>
    </source>
</evidence>
<keyword evidence="2" id="KW-0722">Serine protease inhibitor</keyword>
<dbReference type="PROSITE" id="PS50279">
    <property type="entry name" value="BPTI_KUNITZ_2"/>
    <property type="match status" value="1"/>
</dbReference>
<dbReference type="SMART" id="SM00131">
    <property type="entry name" value="KU"/>
    <property type="match status" value="1"/>
</dbReference>
<dbReference type="WBParaSite" id="nRc.2.0.1.t14841-RA">
    <property type="protein sequence ID" value="nRc.2.0.1.t14841-RA"/>
    <property type="gene ID" value="nRc.2.0.1.g14841"/>
</dbReference>
<organism evidence="5 6">
    <name type="scientific">Romanomermis culicivorax</name>
    <name type="common">Nematode worm</name>
    <dbReference type="NCBI Taxonomy" id="13658"/>
    <lineage>
        <taxon>Eukaryota</taxon>
        <taxon>Metazoa</taxon>
        <taxon>Ecdysozoa</taxon>
        <taxon>Nematoda</taxon>
        <taxon>Enoplea</taxon>
        <taxon>Dorylaimia</taxon>
        <taxon>Mermithida</taxon>
        <taxon>Mermithoidea</taxon>
        <taxon>Mermithidae</taxon>
        <taxon>Romanomermis</taxon>
    </lineage>
</organism>
<dbReference type="PANTHER" id="PTHR10083:SF374">
    <property type="entry name" value="BPTI_KUNITZ INHIBITOR DOMAIN-CONTAINING PROTEIN"/>
    <property type="match status" value="1"/>
</dbReference>
<accession>A0A915ILI7</accession>
<dbReference type="PANTHER" id="PTHR10083">
    <property type="entry name" value="KUNITZ-TYPE PROTEASE INHIBITOR-RELATED"/>
    <property type="match status" value="1"/>
</dbReference>
<evidence type="ECO:0000313" key="5">
    <source>
        <dbReference type="Proteomes" id="UP000887565"/>
    </source>
</evidence>
<dbReference type="InterPro" id="IPR036880">
    <property type="entry name" value="Kunitz_BPTI_sf"/>
</dbReference>
<reference evidence="6" key="1">
    <citation type="submission" date="2022-11" db="UniProtKB">
        <authorList>
            <consortium name="WormBaseParasite"/>
        </authorList>
    </citation>
    <scope>IDENTIFICATION</scope>
</reference>
<dbReference type="SUPFAM" id="SSF57362">
    <property type="entry name" value="BPTI-like"/>
    <property type="match status" value="1"/>
</dbReference>
<evidence type="ECO:0000256" key="2">
    <source>
        <dbReference type="ARBA" id="ARBA00022900"/>
    </source>
</evidence>
<evidence type="ECO:0000256" key="1">
    <source>
        <dbReference type="ARBA" id="ARBA00022690"/>
    </source>
</evidence>
<dbReference type="InterPro" id="IPR002223">
    <property type="entry name" value="Kunitz_BPTI"/>
</dbReference>
<evidence type="ECO:0000259" key="4">
    <source>
        <dbReference type="PROSITE" id="PS50279"/>
    </source>
</evidence>
<name>A0A915ILI7_ROMCU</name>
<feature type="domain" description="BPTI/Kunitz inhibitor" evidence="4">
    <location>
        <begin position="59"/>
        <end position="112"/>
    </location>
</feature>
<dbReference type="GO" id="GO:0004867">
    <property type="term" value="F:serine-type endopeptidase inhibitor activity"/>
    <property type="evidence" value="ECO:0007669"/>
    <property type="project" value="UniProtKB-KW"/>
</dbReference>
<dbReference type="AlphaFoldDB" id="A0A915ILI7"/>